<evidence type="ECO:0000313" key="2">
    <source>
        <dbReference type="EMBL" id="KRK34375.1"/>
    </source>
</evidence>
<protein>
    <recommendedName>
        <fullName evidence="1">Tail spike domain-containing protein</fullName>
    </recommendedName>
</protein>
<dbReference type="InterPro" id="IPR010572">
    <property type="entry name" value="Tail_dom"/>
</dbReference>
<dbReference type="Pfam" id="PF06605">
    <property type="entry name" value="Prophage_tail"/>
    <property type="match status" value="1"/>
</dbReference>
<dbReference type="Proteomes" id="UP000051461">
    <property type="component" value="Unassembled WGS sequence"/>
</dbReference>
<sequence>MIKDLLGNEAPLIKNGSQQLNVDLMQPTQLQFTAYEWPENLTGFSMISELCLFQLDGEWYRETDHSYVKIGNIQTCQITALSVLHDLAFKRIKNDFSNNTKDDTNQTVTLKLDDMMKKLVENTKFTYTIHDDYGNHSHYFSDAVTGTALDILSNTIPGAFDVEYAFSNYHIDIYHKIGKTKSFVFLEGANVGPITRHYDDTTITTTIHADGKTDDKTQKPTIDVDYESPAVKQYGYPEIAAEEYSNENCTDKNQLLTEAKTKLQDYPLLQLSMDYHQFRKGSIGSRFNESVSVGNSGFIRSRSGLDVESRITAMVLFPGTSKTPQVTIGNVIGNFAATIARLKSNKASDNVLKIINKQATQLQQQINLLQSMNANMWEVGEIDDEGSPVSGQVE</sequence>
<evidence type="ECO:0000313" key="3">
    <source>
        <dbReference type="Proteomes" id="UP000051461"/>
    </source>
</evidence>
<dbReference type="Gene3D" id="3.55.50.40">
    <property type="match status" value="1"/>
</dbReference>
<proteinExistence type="predicted"/>
<comment type="caution">
    <text evidence="2">The sequence shown here is derived from an EMBL/GenBank/DDBJ whole genome shotgun (WGS) entry which is preliminary data.</text>
</comment>
<dbReference type="RefSeq" id="WP_235807500.1">
    <property type="nucleotide sequence ID" value="NZ_AZDA01000092.1"/>
</dbReference>
<organism evidence="2 3">
    <name type="scientific">Loigolactobacillus bifermentans DSM 20003</name>
    <dbReference type="NCBI Taxonomy" id="1423726"/>
    <lineage>
        <taxon>Bacteria</taxon>
        <taxon>Bacillati</taxon>
        <taxon>Bacillota</taxon>
        <taxon>Bacilli</taxon>
        <taxon>Lactobacillales</taxon>
        <taxon>Lactobacillaceae</taxon>
        <taxon>Loigolactobacillus</taxon>
    </lineage>
</organism>
<gene>
    <name evidence="2" type="ORF">FC07_GL000583</name>
</gene>
<dbReference type="STRING" id="1423726.FC07_GL000583"/>
<dbReference type="PATRIC" id="fig|1423726.3.peg.599"/>
<name>A0A0R1GUC6_9LACO</name>
<accession>A0A0R1GUC6</accession>
<feature type="domain" description="Tail spike" evidence="1">
    <location>
        <begin position="102"/>
        <end position="340"/>
    </location>
</feature>
<evidence type="ECO:0000259" key="1">
    <source>
        <dbReference type="Pfam" id="PF06605"/>
    </source>
</evidence>
<dbReference type="AlphaFoldDB" id="A0A0R1GUC6"/>
<keyword evidence="3" id="KW-1185">Reference proteome</keyword>
<reference evidence="2 3" key="1">
    <citation type="journal article" date="2015" name="Genome Announc.">
        <title>Expanding the biotechnology potential of lactobacilli through comparative genomics of 213 strains and associated genera.</title>
        <authorList>
            <person name="Sun Z."/>
            <person name="Harris H.M."/>
            <person name="McCann A."/>
            <person name="Guo C."/>
            <person name="Argimon S."/>
            <person name="Zhang W."/>
            <person name="Yang X."/>
            <person name="Jeffery I.B."/>
            <person name="Cooney J.C."/>
            <person name="Kagawa T.F."/>
            <person name="Liu W."/>
            <person name="Song Y."/>
            <person name="Salvetti E."/>
            <person name="Wrobel A."/>
            <person name="Rasinkangas P."/>
            <person name="Parkhill J."/>
            <person name="Rea M.C."/>
            <person name="O'Sullivan O."/>
            <person name="Ritari J."/>
            <person name="Douillard F.P."/>
            <person name="Paul Ross R."/>
            <person name="Yang R."/>
            <person name="Briner A.E."/>
            <person name="Felis G.E."/>
            <person name="de Vos W.M."/>
            <person name="Barrangou R."/>
            <person name="Klaenhammer T.R."/>
            <person name="Caufield P.W."/>
            <person name="Cui Y."/>
            <person name="Zhang H."/>
            <person name="O'Toole P.W."/>
        </authorList>
    </citation>
    <scope>NUCLEOTIDE SEQUENCE [LARGE SCALE GENOMIC DNA]</scope>
    <source>
        <strain evidence="2 3">DSM 20003</strain>
    </source>
</reference>
<dbReference type="EMBL" id="AZDA01000092">
    <property type="protein sequence ID" value="KRK34375.1"/>
    <property type="molecule type" value="Genomic_DNA"/>
</dbReference>